<gene>
    <name evidence="2" type="ORF">PC117_g28347</name>
</gene>
<sequence length="125" mass="14122">MRYLTLWLLVTQELKVMAARKALLGVARGAVVCEEAVEDAQLDGLRARPVQKETKLIAVRLASTWTSAWTSMALLVKQSVLAVASVVWLLQPPTRRGRVVQQPRGKQELLRRHHIHRLSCFRTST</sequence>
<organism evidence="2 3">
    <name type="scientific">Phytophthora cactorum</name>
    <dbReference type="NCBI Taxonomy" id="29920"/>
    <lineage>
        <taxon>Eukaryota</taxon>
        <taxon>Sar</taxon>
        <taxon>Stramenopiles</taxon>
        <taxon>Oomycota</taxon>
        <taxon>Peronosporomycetes</taxon>
        <taxon>Peronosporales</taxon>
        <taxon>Peronosporaceae</taxon>
        <taxon>Phytophthora</taxon>
    </lineage>
</organism>
<evidence type="ECO:0000313" key="3">
    <source>
        <dbReference type="Proteomes" id="UP000736787"/>
    </source>
</evidence>
<dbReference type="EMBL" id="RCMK01004638">
    <property type="protein sequence ID" value="KAG2871051.1"/>
    <property type="molecule type" value="Genomic_DNA"/>
</dbReference>
<name>A0A8T1A7K6_9STRA</name>
<feature type="chain" id="PRO_5035889930" description="Secreted protein" evidence="1">
    <location>
        <begin position="19"/>
        <end position="125"/>
    </location>
</feature>
<accession>A0A8T1A7K6</accession>
<reference evidence="2" key="1">
    <citation type="submission" date="2018-10" db="EMBL/GenBank/DDBJ databases">
        <title>Effector identification in a new, highly contiguous assembly of the strawberry crown rot pathogen Phytophthora cactorum.</title>
        <authorList>
            <person name="Armitage A.D."/>
            <person name="Nellist C.F."/>
            <person name="Bates H."/>
            <person name="Vickerstaff R.J."/>
            <person name="Harrison R.J."/>
        </authorList>
    </citation>
    <scope>NUCLEOTIDE SEQUENCE</scope>
    <source>
        <strain evidence="2">4040</strain>
    </source>
</reference>
<comment type="caution">
    <text evidence="2">The sequence shown here is derived from an EMBL/GenBank/DDBJ whole genome shotgun (WGS) entry which is preliminary data.</text>
</comment>
<protein>
    <recommendedName>
        <fullName evidence="4">Secreted protein</fullName>
    </recommendedName>
</protein>
<dbReference type="AlphaFoldDB" id="A0A8T1A7K6"/>
<evidence type="ECO:0000313" key="2">
    <source>
        <dbReference type="EMBL" id="KAG2871051.1"/>
    </source>
</evidence>
<evidence type="ECO:0000256" key="1">
    <source>
        <dbReference type="SAM" id="SignalP"/>
    </source>
</evidence>
<keyword evidence="1" id="KW-0732">Signal</keyword>
<dbReference type="VEuPathDB" id="FungiDB:PC110_g18931"/>
<dbReference type="Proteomes" id="UP000736787">
    <property type="component" value="Unassembled WGS sequence"/>
</dbReference>
<proteinExistence type="predicted"/>
<evidence type="ECO:0008006" key="4">
    <source>
        <dbReference type="Google" id="ProtNLM"/>
    </source>
</evidence>
<feature type="signal peptide" evidence="1">
    <location>
        <begin position="1"/>
        <end position="18"/>
    </location>
</feature>